<evidence type="ECO:0000313" key="1">
    <source>
        <dbReference type="Proteomes" id="UP000887576"/>
    </source>
</evidence>
<dbReference type="Proteomes" id="UP000887576">
    <property type="component" value="Unplaced"/>
</dbReference>
<dbReference type="WBParaSite" id="JU765_v2.g16480.t1">
    <property type="protein sequence ID" value="JU765_v2.g16480.t1"/>
    <property type="gene ID" value="JU765_v2.g16480"/>
</dbReference>
<name>A0AC34QIK1_9BILA</name>
<accession>A0AC34QIK1</accession>
<reference evidence="2" key="1">
    <citation type="submission" date="2022-11" db="UniProtKB">
        <authorList>
            <consortium name="WormBaseParasite"/>
        </authorList>
    </citation>
    <scope>IDENTIFICATION</scope>
</reference>
<sequence length="369" mass="42773">MDSKVDELQNDYFFNDETINFFMAFSNIASATAAVIGIPGNLLVLYSILHSSDMRTVSHIFIFNLALADLFFLFGIPILIFQTVKREWVFGLAICKLFLATSGINQFASSTFIALLSFDRYLAVCHAVVSIRWRTRTFAMILVFVAWIIVLIEMIPIFMYSTIVERPFENRNKSSCTLFWGDTEFVNDTAKENAIYNRRRLFSVYSFTLSYMLPLSSVWFFYGKIISRVWWRHTRFRSPQRQRIGRTTTKVTFMGLAIVVSYTLLYFPFWMSQWLIEAGVSFYKDQSLRMIIAYLAYALLYVNSALNPFLCVFFTDTFLQKILRRQSPNTVNRAKLFDSVAYSAVPLSDSVRINGKNIKFSPKGPYICE</sequence>
<organism evidence="1 2">
    <name type="scientific">Panagrolaimus sp. JU765</name>
    <dbReference type="NCBI Taxonomy" id="591449"/>
    <lineage>
        <taxon>Eukaryota</taxon>
        <taxon>Metazoa</taxon>
        <taxon>Ecdysozoa</taxon>
        <taxon>Nematoda</taxon>
        <taxon>Chromadorea</taxon>
        <taxon>Rhabditida</taxon>
        <taxon>Tylenchina</taxon>
        <taxon>Panagrolaimomorpha</taxon>
        <taxon>Panagrolaimoidea</taxon>
        <taxon>Panagrolaimidae</taxon>
        <taxon>Panagrolaimus</taxon>
    </lineage>
</organism>
<protein>
    <submittedName>
        <fullName evidence="2">G-protein coupled receptors family 1 profile domain-containing protein</fullName>
    </submittedName>
</protein>
<proteinExistence type="predicted"/>
<evidence type="ECO:0000313" key="2">
    <source>
        <dbReference type="WBParaSite" id="JU765_v2.g16480.t1"/>
    </source>
</evidence>